<comment type="caution">
    <text evidence="4">The sequence shown here is derived from an EMBL/GenBank/DDBJ whole genome shotgun (WGS) entry which is preliminary data.</text>
</comment>
<evidence type="ECO:0000313" key="5">
    <source>
        <dbReference type="Proteomes" id="UP000708148"/>
    </source>
</evidence>
<evidence type="ECO:0000313" key="4">
    <source>
        <dbReference type="EMBL" id="CAD7699104.1"/>
    </source>
</evidence>
<sequence>MLHFGRRFVDLYQCPMLGTGKETAREKRYLRPRALNGAAFVSKKNSGVQRQCFRHKEPSINPFISLLIINLCTAIGSFAVHRIWGNVSGSIWVDAAFLFWLSAVSFSHFWAEGLKRFCQRNERDADELADRDSLFCTIAGIRIHHKVEGWQGRTARTMHLYHGFGTSLWTWEDVQAKLARQCRAVVSAHDMPGFGISDRPQAVAAYSLGFNGRIGRVLMDSMLSGGLSCAQADGKVPNVALKPSAGVASPIVPGTGKNLATTADRGLRRSGSNPILAYYYATQPSSQLGRLHSWEDDQQDGRQRFLVGHSMGCSCAALEALADPGGVDALILVSPAILAVGFPGFGWAGNGVEAHTVDAKVSAMGDKGLREGAESGSGDGQPRAVRKGSLQHGSWQHNCFVNPALRIVGRFMRVGLSLLFLYASAWAVVFHTWIHGTVRFGTRSPSFWNWALRFTFHDKSCITRRKVWSYRRSMYMKGTENGIIPFSLSWLSMHGTGACGDIVDALADPVPSTLCQRLSRMVRKTGLRVLVVQGDKDPSHGNGRRLAAAIPGARLIEYSGCGHNPHEERHERFVQDVANFVNGLA</sequence>
<protein>
    <recommendedName>
        <fullName evidence="3">AB hydrolase-1 domain-containing protein</fullName>
    </recommendedName>
</protein>
<keyword evidence="2" id="KW-0472">Membrane</keyword>
<dbReference type="SUPFAM" id="SSF53474">
    <property type="entry name" value="alpha/beta-Hydrolases"/>
    <property type="match status" value="1"/>
</dbReference>
<dbReference type="EMBL" id="CAJHUC010000954">
    <property type="protein sequence ID" value="CAD7699104.1"/>
    <property type="molecule type" value="Genomic_DNA"/>
</dbReference>
<dbReference type="InterPro" id="IPR000073">
    <property type="entry name" value="AB_hydrolase_1"/>
</dbReference>
<dbReference type="PANTHER" id="PTHR43689:SF1">
    <property type="entry name" value="ALPHA_BETA-HYDROLASES SUPERFAMILY PROTEIN"/>
    <property type="match status" value="1"/>
</dbReference>
<dbReference type="InterPro" id="IPR029058">
    <property type="entry name" value="AB_hydrolase_fold"/>
</dbReference>
<keyword evidence="2" id="KW-1133">Transmembrane helix</keyword>
<evidence type="ECO:0000256" key="1">
    <source>
        <dbReference type="SAM" id="MobiDB-lite"/>
    </source>
</evidence>
<dbReference type="PANTHER" id="PTHR43689">
    <property type="entry name" value="HYDROLASE"/>
    <property type="match status" value="1"/>
</dbReference>
<name>A0A8S1IZ72_9CHLO</name>
<proteinExistence type="predicted"/>
<dbReference type="Proteomes" id="UP000708148">
    <property type="component" value="Unassembled WGS sequence"/>
</dbReference>
<dbReference type="Gene3D" id="3.40.50.1820">
    <property type="entry name" value="alpha/beta hydrolase"/>
    <property type="match status" value="2"/>
</dbReference>
<feature type="domain" description="AB hydrolase-1" evidence="3">
    <location>
        <begin position="162"/>
        <end position="575"/>
    </location>
</feature>
<feature type="transmembrane region" description="Helical" evidence="2">
    <location>
        <begin position="63"/>
        <end position="84"/>
    </location>
</feature>
<feature type="transmembrane region" description="Helical" evidence="2">
    <location>
        <begin position="414"/>
        <end position="434"/>
    </location>
</feature>
<evidence type="ECO:0000259" key="3">
    <source>
        <dbReference type="Pfam" id="PF12697"/>
    </source>
</evidence>
<gene>
    <name evidence="4" type="ORF">OSTQU699_LOCUS4463</name>
</gene>
<feature type="transmembrane region" description="Helical" evidence="2">
    <location>
        <begin position="90"/>
        <end position="111"/>
    </location>
</feature>
<organism evidence="4 5">
    <name type="scientific">Ostreobium quekettii</name>
    <dbReference type="NCBI Taxonomy" id="121088"/>
    <lineage>
        <taxon>Eukaryota</taxon>
        <taxon>Viridiplantae</taxon>
        <taxon>Chlorophyta</taxon>
        <taxon>core chlorophytes</taxon>
        <taxon>Ulvophyceae</taxon>
        <taxon>TCBD clade</taxon>
        <taxon>Bryopsidales</taxon>
        <taxon>Ostreobineae</taxon>
        <taxon>Ostreobiaceae</taxon>
        <taxon>Ostreobium</taxon>
    </lineage>
</organism>
<reference evidence="4" key="1">
    <citation type="submission" date="2020-12" db="EMBL/GenBank/DDBJ databases">
        <authorList>
            <person name="Iha C."/>
        </authorList>
    </citation>
    <scope>NUCLEOTIDE SEQUENCE</scope>
</reference>
<dbReference type="AlphaFoldDB" id="A0A8S1IZ72"/>
<keyword evidence="5" id="KW-1185">Reference proteome</keyword>
<dbReference type="OrthoDB" id="19657at2759"/>
<feature type="region of interest" description="Disordered" evidence="1">
    <location>
        <begin position="368"/>
        <end position="390"/>
    </location>
</feature>
<keyword evidence="2" id="KW-0812">Transmembrane</keyword>
<accession>A0A8S1IZ72</accession>
<evidence type="ECO:0000256" key="2">
    <source>
        <dbReference type="SAM" id="Phobius"/>
    </source>
</evidence>
<dbReference type="Pfam" id="PF12697">
    <property type="entry name" value="Abhydrolase_6"/>
    <property type="match status" value="1"/>
</dbReference>